<name>A0A9Q1RRL6_9SOLA</name>
<evidence type="ECO:0000313" key="1">
    <source>
        <dbReference type="EMBL" id="KAJ8570041.1"/>
    </source>
</evidence>
<keyword evidence="2" id="KW-1185">Reference proteome</keyword>
<comment type="caution">
    <text evidence="1">The sequence shown here is derived from an EMBL/GenBank/DDBJ whole genome shotgun (WGS) entry which is preliminary data.</text>
</comment>
<proteinExistence type="predicted"/>
<sequence length="146" mass="15877">MGNVGINKGNSSSDTLMASTEEIHERGDLSGELTESEIFYSHLQIESFQNTAHDSGIPSHEGTHISVDEKSVSAPSDAGLSSAIVGVGAVIEKNDQFDDLQTSQELVSFFQFELSDEFLPSQISTTKIVMTLHKERCPRPHLISPT</sequence>
<reference evidence="2" key="1">
    <citation type="journal article" date="2023" name="Proc. Natl. Acad. Sci. U.S.A.">
        <title>Genomic and structural basis for evolution of tropane alkaloid biosynthesis.</title>
        <authorList>
            <person name="Wanga Y.-J."/>
            <person name="Taina T."/>
            <person name="Yua J.-Y."/>
            <person name="Lia J."/>
            <person name="Xua B."/>
            <person name="Chenc J."/>
            <person name="D'Auriad J.C."/>
            <person name="Huanga J.-P."/>
            <person name="Huanga S.-X."/>
        </authorList>
    </citation>
    <scope>NUCLEOTIDE SEQUENCE [LARGE SCALE GENOMIC DNA]</scope>
    <source>
        <strain evidence="2">cv. KIB-2019</strain>
    </source>
</reference>
<organism evidence="1 2">
    <name type="scientific">Anisodus acutangulus</name>
    <dbReference type="NCBI Taxonomy" id="402998"/>
    <lineage>
        <taxon>Eukaryota</taxon>
        <taxon>Viridiplantae</taxon>
        <taxon>Streptophyta</taxon>
        <taxon>Embryophyta</taxon>
        <taxon>Tracheophyta</taxon>
        <taxon>Spermatophyta</taxon>
        <taxon>Magnoliopsida</taxon>
        <taxon>eudicotyledons</taxon>
        <taxon>Gunneridae</taxon>
        <taxon>Pentapetalae</taxon>
        <taxon>asterids</taxon>
        <taxon>lamiids</taxon>
        <taxon>Solanales</taxon>
        <taxon>Solanaceae</taxon>
        <taxon>Solanoideae</taxon>
        <taxon>Hyoscyameae</taxon>
        <taxon>Anisodus</taxon>
    </lineage>
</organism>
<dbReference type="AlphaFoldDB" id="A0A9Q1RRL6"/>
<dbReference type="EMBL" id="JAJAGQ010000002">
    <property type="protein sequence ID" value="KAJ8570041.1"/>
    <property type="molecule type" value="Genomic_DNA"/>
</dbReference>
<gene>
    <name evidence="1" type="ORF">K7X08_006618</name>
</gene>
<protein>
    <submittedName>
        <fullName evidence="1">Uncharacterized protein</fullName>
    </submittedName>
</protein>
<evidence type="ECO:0000313" key="2">
    <source>
        <dbReference type="Proteomes" id="UP001152561"/>
    </source>
</evidence>
<accession>A0A9Q1RRL6</accession>
<dbReference type="Proteomes" id="UP001152561">
    <property type="component" value="Unassembled WGS sequence"/>
</dbReference>